<sequence>MINVSKLIERAGSALVDSSFTLWSKGFHLDSLNDAIAALTMAVPKSSSKTADIEISAGQWKVSLPEDGYSLLAVNHCDGYGMEQIDLIRLTHLYPDWRKQSDTRPANWMFNPDDNQTFFIFPASESPVSIEIEYSRYLSVASEEDDIDIHEIYSSPLLDYMMYRAYSRDGQAEAQQAKAVAHFQAFQMALGIQTQQSGRRR</sequence>
<dbReference type="InterPro" id="IPR056209">
    <property type="entry name" value="SU10_adaptor"/>
</dbReference>
<evidence type="ECO:0000313" key="1">
    <source>
        <dbReference type="EMBL" id="MDW6094055.1"/>
    </source>
</evidence>
<gene>
    <name evidence="1" type="ORF">SBX64_16065</name>
</gene>
<name>A0ABU4IXC9_9VIBR</name>
<dbReference type="Pfam" id="PF24175">
    <property type="entry name" value="SU10_adaptor"/>
    <property type="match status" value="1"/>
</dbReference>
<evidence type="ECO:0000313" key="2">
    <source>
        <dbReference type="Proteomes" id="UP001279860"/>
    </source>
</evidence>
<organism evidence="1 2">
    <name type="scientific">Vibrio rhizosphaerae</name>
    <dbReference type="NCBI Taxonomy" id="398736"/>
    <lineage>
        <taxon>Bacteria</taxon>
        <taxon>Pseudomonadati</taxon>
        <taxon>Pseudomonadota</taxon>
        <taxon>Gammaproteobacteria</taxon>
        <taxon>Vibrionales</taxon>
        <taxon>Vibrionaceae</taxon>
        <taxon>Vibrio</taxon>
    </lineage>
</organism>
<proteinExistence type="predicted"/>
<keyword evidence="2" id="KW-1185">Reference proteome</keyword>
<comment type="caution">
    <text evidence="1">The sequence shown here is derived from an EMBL/GenBank/DDBJ whole genome shotgun (WGS) entry which is preliminary data.</text>
</comment>
<dbReference type="Proteomes" id="UP001279860">
    <property type="component" value="Unassembled WGS sequence"/>
</dbReference>
<dbReference type="RefSeq" id="WP_318585408.1">
    <property type="nucleotide sequence ID" value="NZ_JAWRCP010000002.1"/>
</dbReference>
<reference evidence="1 2" key="1">
    <citation type="submission" date="2023-11" db="EMBL/GenBank/DDBJ databases">
        <title>Plant-associative lifestyle of Vibrio porteresiae and its evolutionary dynamics.</title>
        <authorList>
            <person name="Rameshkumar N."/>
            <person name="Kirti K."/>
        </authorList>
    </citation>
    <scope>NUCLEOTIDE SEQUENCE [LARGE SCALE GENOMIC DNA]</scope>
    <source>
        <strain evidence="1 2">MSSRF7</strain>
    </source>
</reference>
<protein>
    <submittedName>
        <fullName evidence="1">DUF6682 family protein</fullName>
    </submittedName>
</protein>
<accession>A0ABU4IXC9</accession>
<dbReference type="EMBL" id="JAWRCP010000002">
    <property type="protein sequence ID" value="MDW6094055.1"/>
    <property type="molecule type" value="Genomic_DNA"/>
</dbReference>